<proteinExistence type="predicted"/>
<name>A0A7K3LQ49_9ACTN</name>
<evidence type="ECO:0008006" key="5">
    <source>
        <dbReference type="Google" id="ProtNLM"/>
    </source>
</evidence>
<reference evidence="3 4" key="1">
    <citation type="submission" date="2020-01" db="EMBL/GenBank/DDBJ databases">
        <title>Investigation of new actinobacteria for the biodesulphurisation of diesel fuel.</title>
        <authorList>
            <person name="Athi Narayanan S.M."/>
        </authorList>
    </citation>
    <scope>NUCLEOTIDE SEQUENCE [LARGE SCALE GENOMIC DNA]</scope>
    <source>
        <strain evidence="3 4">213E</strain>
    </source>
</reference>
<dbReference type="Proteomes" id="UP000466307">
    <property type="component" value="Unassembled WGS sequence"/>
</dbReference>
<evidence type="ECO:0000256" key="2">
    <source>
        <dbReference type="SAM" id="MobiDB-lite"/>
    </source>
</evidence>
<evidence type="ECO:0000313" key="4">
    <source>
        <dbReference type="Proteomes" id="UP000466307"/>
    </source>
</evidence>
<sequence length="264" mass="26963">MVIVSARKSSGLTPEDLETLAAGVTAGKRVTVYLADPVPSLGLEAGASARVVSVDGSTVTVSPKGVDDQLPFEANELQRTRVSATTPAATRRRPAAAPVTSGPSQPRTAAPAPQTATANRPKGAAAPKAVTPSKTPAPVPKSPAEDHIGQLRAQPATPKPTPVRATRSAKSSKASVSVTVTASGEGPWTVVVSTGSKKHKSTEVSADRVARAMRELGDDVAIDAVDGVIAAAREAAQKRIDELSLELETARAALAQLDGNDEGH</sequence>
<dbReference type="AlphaFoldDB" id="A0A7K3LQ49"/>
<gene>
    <name evidence="3" type="ORF">GYA93_11985</name>
</gene>
<organism evidence="3 4">
    <name type="scientific">Gordonia desulfuricans</name>
    <dbReference type="NCBI Taxonomy" id="89051"/>
    <lineage>
        <taxon>Bacteria</taxon>
        <taxon>Bacillati</taxon>
        <taxon>Actinomycetota</taxon>
        <taxon>Actinomycetes</taxon>
        <taxon>Mycobacteriales</taxon>
        <taxon>Gordoniaceae</taxon>
        <taxon>Gordonia</taxon>
    </lineage>
</organism>
<dbReference type="EMBL" id="JAADZU010000034">
    <property type="protein sequence ID" value="NDK90296.1"/>
    <property type="molecule type" value="Genomic_DNA"/>
</dbReference>
<feature type="coiled-coil region" evidence="1">
    <location>
        <begin position="233"/>
        <end position="260"/>
    </location>
</feature>
<feature type="compositionally biased region" description="Low complexity" evidence="2">
    <location>
        <begin position="80"/>
        <end position="121"/>
    </location>
</feature>
<comment type="caution">
    <text evidence="3">The sequence shown here is derived from an EMBL/GenBank/DDBJ whole genome shotgun (WGS) entry which is preliminary data.</text>
</comment>
<feature type="region of interest" description="Disordered" evidence="2">
    <location>
        <begin position="80"/>
        <end position="178"/>
    </location>
</feature>
<dbReference type="RefSeq" id="WP_059038066.1">
    <property type="nucleotide sequence ID" value="NZ_JAADZU010000034.1"/>
</dbReference>
<keyword evidence="1" id="KW-0175">Coiled coil</keyword>
<feature type="compositionally biased region" description="Low complexity" evidence="2">
    <location>
        <begin position="163"/>
        <end position="178"/>
    </location>
</feature>
<dbReference type="Pfam" id="PF19844">
    <property type="entry name" value="DUF6319"/>
    <property type="match status" value="1"/>
</dbReference>
<protein>
    <recommendedName>
        <fullName evidence="5">Translation initiation factor</fullName>
    </recommendedName>
</protein>
<dbReference type="InterPro" id="IPR046282">
    <property type="entry name" value="DUF6319"/>
</dbReference>
<evidence type="ECO:0000313" key="3">
    <source>
        <dbReference type="EMBL" id="NDK90296.1"/>
    </source>
</evidence>
<evidence type="ECO:0000256" key="1">
    <source>
        <dbReference type="SAM" id="Coils"/>
    </source>
</evidence>
<keyword evidence="4" id="KW-1185">Reference proteome</keyword>
<accession>A0A7K3LQ49</accession>